<dbReference type="Gene3D" id="2.40.30.180">
    <property type="entry name" value="Ubiquitin-activating enzyme E1, FCCH domain"/>
    <property type="match status" value="1"/>
</dbReference>
<protein>
    <recommendedName>
        <fullName evidence="9">SUMO-activating enzyme subunit 1</fullName>
    </recommendedName>
    <alternativeName>
        <fullName evidence="10">Ubiquitin-like 1-activating enzyme E1A</fullName>
    </alternativeName>
</protein>
<dbReference type="GO" id="GO:0016925">
    <property type="term" value="P:protein sumoylation"/>
    <property type="evidence" value="ECO:0007669"/>
    <property type="project" value="TreeGrafter"/>
</dbReference>
<evidence type="ECO:0000256" key="9">
    <source>
        <dbReference type="ARBA" id="ARBA00044187"/>
    </source>
</evidence>
<name>A0A9X0A0S1_9CNID</name>
<comment type="subcellular location">
    <subcellularLocation>
        <location evidence="1">Nucleus</location>
    </subcellularLocation>
</comment>
<dbReference type="PANTHER" id="PTHR10953:SF162">
    <property type="entry name" value="SUMO-ACTIVATING ENZYME SUBUNIT 1"/>
    <property type="match status" value="1"/>
</dbReference>
<dbReference type="InterPro" id="IPR035985">
    <property type="entry name" value="Ubiquitin-activating_enz"/>
</dbReference>
<feature type="compositionally biased region" description="Polar residues" evidence="11">
    <location>
        <begin position="23"/>
        <end position="35"/>
    </location>
</feature>
<sequence length="342" mass="37817">MSSYPEKETDVPAPPAKRRKTSNSDGVTNSVSQENHSAEKASMSDGNMDGQMQIDEGLYSRQLYVLGHEAMKKMAVSNVLISGLKGLGVEIAKNVVLGGVKSVTLHDSGSVEMSDLSSQFFLQAEDIGKNRAEVSLAEYQNSTVVVLTQSSLDEQIWAGDFCHARGIKFIIADTRGLFGQIFCDFGESFSVVDTNGEQPISNMISSVTKDEQGVVTCLDEQRHGYESGDFVTFSEVQGMVELNQCEPRKIKVLGVDSFIALQVLIPLVLVIRTGFSDYVRGGIASQVKMPKIVKFALHKYKKEFGALPRPRNEEDAKKFVALAKKLNSERYAYRWMQLMRAF</sequence>
<feature type="domain" description="THIF-type NAD/FAD binding fold" evidence="12">
    <location>
        <begin position="59"/>
        <end position="137"/>
    </location>
</feature>
<evidence type="ECO:0000256" key="6">
    <source>
        <dbReference type="ARBA" id="ARBA00022786"/>
    </source>
</evidence>
<dbReference type="PANTHER" id="PTHR10953">
    <property type="entry name" value="UBIQUITIN-ACTIVATING ENZYME E1"/>
    <property type="match status" value="1"/>
</dbReference>
<proteinExistence type="inferred from homology"/>
<dbReference type="EMBL" id="MU825410">
    <property type="protein sequence ID" value="KAJ7390880.1"/>
    <property type="molecule type" value="Genomic_DNA"/>
</dbReference>
<evidence type="ECO:0000256" key="11">
    <source>
        <dbReference type="SAM" id="MobiDB-lite"/>
    </source>
</evidence>
<comment type="pathway">
    <text evidence="3">Protein modification; protein ubiquitination.</text>
</comment>
<dbReference type="FunFam" id="2.40.30.180:FF:000001">
    <property type="entry name" value="ubiquitin-like modifier-activating enzyme 1"/>
    <property type="match status" value="1"/>
</dbReference>
<organism evidence="15 16">
    <name type="scientific">Desmophyllum pertusum</name>
    <dbReference type="NCBI Taxonomy" id="174260"/>
    <lineage>
        <taxon>Eukaryota</taxon>
        <taxon>Metazoa</taxon>
        <taxon>Cnidaria</taxon>
        <taxon>Anthozoa</taxon>
        <taxon>Hexacorallia</taxon>
        <taxon>Scleractinia</taxon>
        <taxon>Caryophylliina</taxon>
        <taxon>Caryophylliidae</taxon>
        <taxon>Desmophyllum</taxon>
    </lineage>
</organism>
<comment type="caution">
    <text evidence="15">The sequence shown here is derived from an EMBL/GenBank/DDBJ whole genome shotgun (WGS) entry which is preliminary data.</text>
</comment>
<evidence type="ECO:0000313" key="15">
    <source>
        <dbReference type="EMBL" id="KAJ7390880.1"/>
    </source>
</evidence>
<evidence type="ECO:0000256" key="7">
    <source>
        <dbReference type="ARBA" id="ARBA00023242"/>
    </source>
</evidence>
<dbReference type="Pfam" id="PF00899">
    <property type="entry name" value="ThiF"/>
    <property type="match status" value="1"/>
</dbReference>
<feature type="compositionally biased region" description="Basic and acidic residues" evidence="11">
    <location>
        <begin position="1"/>
        <end position="10"/>
    </location>
</feature>
<evidence type="ECO:0000259" key="12">
    <source>
        <dbReference type="Pfam" id="PF00899"/>
    </source>
</evidence>
<evidence type="ECO:0000256" key="10">
    <source>
        <dbReference type="ARBA" id="ARBA00044354"/>
    </source>
</evidence>
<dbReference type="Pfam" id="PF16191">
    <property type="entry name" value="E1_4HB"/>
    <property type="match status" value="1"/>
</dbReference>
<comment type="similarity">
    <text evidence="4">Belongs to the ubiquitin-activating E1 family.</text>
</comment>
<dbReference type="InterPro" id="IPR032418">
    <property type="entry name" value="E1_FCCH"/>
</dbReference>
<dbReference type="InterPro" id="IPR032420">
    <property type="entry name" value="E1_4HB"/>
</dbReference>
<evidence type="ECO:0000256" key="4">
    <source>
        <dbReference type="ARBA" id="ARBA00005673"/>
    </source>
</evidence>
<evidence type="ECO:0000259" key="13">
    <source>
        <dbReference type="Pfam" id="PF16190"/>
    </source>
</evidence>
<accession>A0A9X0A0S1</accession>
<keyword evidence="7" id="KW-0539">Nucleus</keyword>
<comment type="subunit">
    <text evidence="8">Heterodimer of SAE1 and UBA2/SAE2. The heterodimer corresponds to the two domains that are encoded on a single polypeptide chain in ubiquitin-activating enzyme E1. Interacts with UBE2I.</text>
</comment>
<dbReference type="InterPro" id="IPR045886">
    <property type="entry name" value="ThiF/MoeB/HesA"/>
</dbReference>
<dbReference type="Pfam" id="PF16190">
    <property type="entry name" value="E1_FCCH"/>
    <property type="match status" value="1"/>
</dbReference>
<reference evidence="15" key="1">
    <citation type="submission" date="2023-01" db="EMBL/GenBank/DDBJ databases">
        <title>Genome assembly of the deep-sea coral Lophelia pertusa.</title>
        <authorList>
            <person name="Herrera S."/>
            <person name="Cordes E."/>
        </authorList>
    </citation>
    <scope>NUCLEOTIDE SEQUENCE</scope>
    <source>
        <strain evidence="15">USNM1676648</strain>
        <tissue evidence="15">Polyp</tissue>
    </source>
</reference>
<gene>
    <name evidence="15" type="primary">UBA1_3</name>
    <name evidence="15" type="ORF">OS493_021776</name>
</gene>
<comment type="pathway">
    <text evidence="2">Protein modification; protein sumoylation.</text>
</comment>
<evidence type="ECO:0000256" key="3">
    <source>
        <dbReference type="ARBA" id="ARBA00004906"/>
    </source>
</evidence>
<dbReference type="InterPro" id="IPR042302">
    <property type="entry name" value="E1_FCCH_sf"/>
</dbReference>
<keyword evidence="6" id="KW-0833">Ubl conjugation pathway</keyword>
<evidence type="ECO:0000256" key="2">
    <source>
        <dbReference type="ARBA" id="ARBA00004718"/>
    </source>
</evidence>
<dbReference type="InterPro" id="IPR000594">
    <property type="entry name" value="ThiF_NAD_FAD-bd"/>
</dbReference>
<dbReference type="PRINTS" id="PR01849">
    <property type="entry name" value="UBIQUITINACT"/>
</dbReference>
<evidence type="ECO:0000256" key="5">
    <source>
        <dbReference type="ARBA" id="ARBA00022598"/>
    </source>
</evidence>
<dbReference type="SUPFAM" id="SSF69572">
    <property type="entry name" value="Activating enzymes of the ubiquitin-like proteins"/>
    <property type="match status" value="1"/>
</dbReference>
<dbReference type="Proteomes" id="UP001163046">
    <property type="component" value="Unassembled WGS sequence"/>
</dbReference>
<dbReference type="OrthoDB" id="412647at2759"/>
<dbReference type="AlphaFoldDB" id="A0A9X0A0S1"/>
<evidence type="ECO:0000259" key="14">
    <source>
        <dbReference type="Pfam" id="PF16191"/>
    </source>
</evidence>
<dbReference type="GO" id="GO:0004839">
    <property type="term" value="F:ubiquitin activating enzyme activity"/>
    <property type="evidence" value="ECO:0007669"/>
    <property type="project" value="UniProtKB-EC"/>
</dbReference>
<evidence type="ECO:0000256" key="8">
    <source>
        <dbReference type="ARBA" id="ARBA00026003"/>
    </source>
</evidence>
<feature type="domain" description="Ubiquitin-activating enzyme E1 FCCH" evidence="13">
    <location>
        <begin position="210"/>
        <end position="288"/>
    </location>
</feature>
<evidence type="ECO:0000313" key="16">
    <source>
        <dbReference type="Proteomes" id="UP001163046"/>
    </source>
</evidence>
<keyword evidence="5 15" id="KW-0436">Ligase</keyword>
<feature type="domain" description="Ubiquitin-activating enzyme E1 four-helix bundle" evidence="14">
    <location>
        <begin position="296"/>
        <end position="327"/>
    </location>
</feature>
<feature type="region of interest" description="Disordered" evidence="11">
    <location>
        <begin position="1"/>
        <end position="49"/>
    </location>
</feature>
<dbReference type="Gene3D" id="3.40.50.720">
    <property type="entry name" value="NAD(P)-binding Rossmann-like Domain"/>
    <property type="match status" value="1"/>
</dbReference>
<dbReference type="InterPro" id="IPR000011">
    <property type="entry name" value="UBQ/SUMO-activ_enz_E1-like"/>
</dbReference>
<dbReference type="GO" id="GO:0031510">
    <property type="term" value="C:SUMO activating enzyme complex"/>
    <property type="evidence" value="ECO:0007669"/>
    <property type="project" value="TreeGrafter"/>
</dbReference>
<evidence type="ECO:0000256" key="1">
    <source>
        <dbReference type="ARBA" id="ARBA00004123"/>
    </source>
</evidence>
<keyword evidence="16" id="KW-1185">Reference proteome</keyword>
<dbReference type="GO" id="GO:0019948">
    <property type="term" value="F:SUMO activating enzyme activity"/>
    <property type="evidence" value="ECO:0007669"/>
    <property type="project" value="TreeGrafter"/>
</dbReference>
<dbReference type="GO" id="GO:0005737">
    <property type="term" value="C:cytoplasm"/>
    <property type="evidence" value="ECO:0007669"/>
    <property type="project" value="TreeGrafter"/>
</dbReference>